<keyword evidence="3" id="KW-1185">Reference proteome</keyword>
<reference evidence="2 3" key="1">
    <citation type="submission" date="2016-11" db="EMBL/GenBank/DDBJ databases">
        <title>The macronuclear genome of Stentor coeruleus: a giant cell with tiny introns.</title>
        <authorList>
            <person name="Slabodnick M."/>
            <person name="Ruby J.G."/>
            <person name="Reiff S.B."/>
            <person name="Swart E.C."/>
            <person name="Gosai S."/>
            <person name="Prabakaran S."/>
            <person name="Witkowska E."/>
            <person name="Larue G.E."/>
            <person name="Fisher S."/>
            <person name="Freeman R.M."/>
            <person name="Gunawardena J."/>
            <person name="Chu W."/>
            <person name="Stover N.A."/>
            <person name="Gregory B.D."/>
            <person name="Nowacki M."/>
            <person name="Derisi J."/>
            <person name="Roy S.W."/>
            <person name="Marshall W.F."/>
            <person name="Sood P."/>
        </authorList>
    </citation>
    <scope>NUCLEOTIDE SEQUENCE [LARGE SCALE GENOMIC DNA]</scope>
    <source>
        <strain evidence="2">WM001</strain>
    </source>
</reference>
<protein>
    <recommendedName>
        <fullName evidence="1">Trafficking protein particle complex subunit 11 domain-containing protein</fullName>
    </recommendedName>
</protein>
<dbReference type="InterPro" id="IPR021773">
    <property type="entry name" value="TPC11"/>
</dbReference>
<sequence length="1027" mass="118190">MMQNLRPIVTVIGGQRLLESITKLVICNSQDQRMDYESVDFTYNFDTRRDAKSFDKYNPQGILKLSWTTKCRKFIPACIVLVFDWCGGVDSPILESPDWKHKEATILKHVRKFKEQCKGRLVKICVLCYLGSTNEEIILEEKLSQLKKNGEIDSKGVFLVKHKLEEGEMPGKIKKYLWDGCISHYKDEIDRLKKLKSRAHKELSGNFMEIQIRYNFKMGFYSELKQDKDLALNFYKKAYKELQDPTVNQIILLDEKRSVADLIVHRIQCVLLNLPNLLSKLVANQALNSNEKQLLLDRTKESIGLFKSHILTYKVSKNITCAFEYWKWLGEHFSRFGTLLESMPEEVYEKDNFWTHPGFYFQAAGVYYIMRMKVTVEDTEFLQSVVNWQGFIANSSLRIKDPVFLGKPKTLAQHPCEADVVEGMSLSDQSNIIKILEEAEIKHLPIALEYLFRALKFYKTLVPMTKICSELSYMLANLYKKKGDYNTDYAYKSEIVSKIDGWEMIQEGLLDDLISCADNSQKVQDLIQYTLKALEIHHKNSDLMFEKLNNTLTGNLIQINTCGIIKAKAKFEVKNITTYSPVVLNISFTNTLLCSLSPIKVSLFFSDPSFNCENFQTISLDPGLNKKISYKFVIKSLSLQELVLLKIIARYEPADMSWIDFEIKTHTKVLVTAPTPQLSPTFNHLPFALIGEEHILTINLHPYSELSSLKIMIYEDDRNPSSQKSSCILRNFPNNYMIFNNENMILEDGIFISHITSPQTLPLKTIFYQEKNYSFKVKFSYTVHKDHDIIYNSEEVYVLDVSAQLPFQILMKWMSIIEPLKPIVLNIQITNDFPLAFYLSKIALVAESDWKCEEEKKYYNLKVAEGNWISEYFVVKVLNIENACNIDGFLLVTWSRDKNVQDSLIESNGSVSNICKIPIVGFSSVVFPLDIEVIVGSEFFIGQVFEMIVVIRNKTKLDLEARIVIEETMWFLVGGGENAKFEVKGVGEKVFKFCLVGVEAGIKDLPKVNVNLAEVTRSWQGKVMILP</sequence>
<dbReference type="Pfam" id="PF11817">
    <property type="entry name" value="Foie-gras_1"/>
    <property type="match status" value="1"/>
</dbReference>
<feature type="domain" description="Trafficking protein particle complex subunit 11" evidence="1">
    <location>
        <begin position="297"/>
        <end position="534"/>
    </location>
</feature>
<gene>
    <name evidence="2" type="ORF">SteCoe_21419</name>
</gene>
<name>A0A1R2BPR8_9CILI</name>
<evidence type="ECO:0000313" key="3">
    <source>
        <dbReference type="Proteomes" id="UP000187209"/>
    </source>
</evidence>
<comment type="caution">
    <text evidence="2">The sequence shown here is derived from an EMBL/GenBank/DDBJ whole genome shotgun (WGS) entry which is preliminary data.</text>
</comment>
<evidence type="ECO:0000259" key="1">
    <source>
        <dbReference type="Pfam" id="PF11817"/>
    </source>
</evidence>
<dbReference type="EMBL" id="MPUH01000508">
    <property type="protein sequence ID" value="OMJ78700.1"/>
    <property type="molecule type" value="Genomic_DNA"/>
</dbReference>
<dbReference type="PANTHER" id="PTHR14374:SF0">
    <property type="entry name" value="TRAFFICKING PROTEIN PARTICLE COMPLEX SUBUNIT 11"/>
    <property type="match status" value="1"/>
</dbReference>
<organism evidence="2 3">
    <name type="scientific">Stentor coeruleus</name>
    <dbReference type="NCBI Taxonomy" id="5963"/>
    <lineage>
        <taxon>Eukaryota</taxon>
        <taxon>Sar</taxon>
        <taxon>Alveolata</taxon>
        <taxon>Ciliophora</taxon>
        <taxon>Postciliodesmatophora</taxon>
        <taxon>Heterotrichea</taxon>
        <taxon>Heterotrichida</taxon>
        <taxon>Stentoridae</taxon>
        <taxon>Stentor</taxon>
    </lineage>
</organism>
<dbReference type="PANTHER" id="PTHR14374">
    <property type="entry name" value="FOIE GRAS"/>
    <property type="match status" value="1"/>
</dbReference>
<dbReference type="OrthoDB" id="6278596at2759"/>
<evidence type="ECO:0000313" key="2">
    <source>
        <dbReference type="EMBL" id="OMJ78700.1"/>
    </source>
</evidence>
<dbReference type="Proteomes" id="UP000187209">
    <property type="component" value="Unassembled WGS sequence"/>
</dbReference>
<proteinExistence type="predicted"/>
<dbReference type="AlphaFoldDB" id="A0A1R2BPR8"/>
<accession>A0A1R2BPR8</accession>